<comment type="caution">
    <text evidence="2">The sequence shown here is derived from an EMBL/GenBank/DDBJ whole genome shotgun (WGS) entry which is preliminary data.</text>
</comment>
<dbReference type="PANTHER" id="PTHR34293:SF1">
    <property type="entry name" value="HTH-TYPE TRANSCRIPTIONAL REGULATOR TRMBL2"/>
    <property type="match status" value="1"/>
</dbReference>
<evidence type="ECO:0000313" key="2">
    <source>
        <dbReference type="EMBL" id="SOX51677.1"/>
    </source>
</evidence>
<dbReference type="Gene3D" id="1.10.10.10">
    <property type="entry name" value="Winged helix-like DNA-binding domain superfamily/Winged helix DNA-binding domain"/>
    <property type="match status" value="1"/>
</dbReference>
<dbReference type="Pfam" id="PF01978">
    <property type="entry name" value="TrmB"/>
    <property type="match status" value="1"/>
</dbReference>
<organism evidence="2 3">
    <name type="scientific">Mycobacterium ahvazicum</name>
    <dbReference type="NCBI Taxonomy" id="1964395"/>
    <lineage>
        <taxon>Bacteria</taxon>
        <taxon>Bacillati</taxon>
        <taxon>Actinomycetota</taxon>
        <taxon>Actinomycetes</taxon>
        <taxon>Mycobacteriales</taxon>
        <taxon>Mycobacteriaceae</taxon>
        <taxon>Mycobacterium</taxon>
        <taxon>Mycobacterium simiae complex</taxon>
    </lineage>
</organism>
<dbReference type="PANTHER" id="PTHR34293">
    <property type="entry name" value="HTH-TYPE TRANSCRIPTIONAL REGULATOR TRMBL2"/>
    <property type="match status" value="1"/>
</dbReference>
<dbReference type="InterPro" id="IPR002831">
    <property type="entry name" value="Tscrpt_reg_TrmB_N"/>
</dbReference>
<dbReference type="OrthoDB" id="7960388at2"/>
<dbReference type="SUPFAM" id="SSF46785">
    <property type="entry name" value="Winged helix' DNA-binding domain"/>
    <property type="match status" value="1"/>
</dbReference>
<accession>A0A2K4Y4J8</accession>
<dbReference type="InterPro" id="IPR036388">
    <property type="entry name" value="WH-like_DNA-bd_sf"/>
</dbReference>
<proteinExistence type="predicted"/>
<keyword evidence="3" id="KW-1185">Reference proteome</keyword>
<dbReference type="InterPro" id="IPR036390">
    <property type="entry name" value="WH_DNA-bd_sf"/>
</dbReference>
<feature type="domain" description="Transcription regulator TrmB N-terminal" evidence="1">
    <location>
        <begin position="8"/>
        <end position="83"/>
    </location>
</feature>
<evidence type="ECO:0000259" key="1">
    <source>
        <dbReference type="Pfam" id="PF01978"/>
    </source>
</evidence>
<dbReference type="AlphaFoldDB" id="A0A2K4Y4J8"/>
<name>A0A2K4Y4J8_9MYCO</name>
<dbReference type="RefSeq" id="WP_096283869.1">
    <property type="nucleotide sequence ID" value="NZ_FXEG02000001.1"/>
</dbReference>
<evidence type="ECO:0000313" key="3">
    <source>
        <dbReference type="Proteomes" id="UP000236318"/>
    </source>
</evidence>
<protein>
    <recommendedName>
        <fullName evidence="1">Transcription regulator TrmB N-terminal domain-containing protein</fullName>
    </recommendedName>
</protein>
<sequence length="268" mass="30108">MWAELVEAGLEPKEARFYLAALNTDSATVAQLAEASKISRTNAYDIAKRLARRGLVSLIEGGSHREDPHASGRPRTIVRAADPQRLLDEWGQRRRVLESVVPQLRAFHAKAGTTPRVRYLDGASGIRTALFETLDWPSPLRAVLSMRDLLSVPGVEAMEEYISGRRERQLWLHVLRSPEKDLPGGWPTSYDDYRRTRYVPTEYVFTMSMILGDVSAAMISSRRENFALVVESLEYVEMHRNLFEVLWAAGSEGAADPRPRDAPSSRSG</sequence>
<gene>
    <name evidence="2" type="ORF">MAAFP003_338</name>
</gene>
<dbReference type="EMBL" id="FXEG02000001">
    <property type="protein sequence ID" value="SOX51677.1"/>
    <property type="molecule type" value="Genomic_DNA"/>
</dbReference>
<reference evidence="2" key="1">
    <citation type="submission" date="2018-01" db="EMBL/GenBank/DDBJ databases">
        <authorList>
            <consortium name="Urmite Genomes"/>
        </authorList>
    </citation>
    <scope>NUCLEOTIDE SEQUENCE [LARGE SCALE GENOMIC DNA]</scope>
    <source>
        <strain evidence="2">AFP003</strain>
    </source>
</reference>
<dbReference type="InterPro" id="IPR051797">
    <property type="entry name" value="TrmB-like"/>
</dbReference>
<dbReference type="Proteomes" id="UP000236318">
    <property type="component" value="Unassembled WGS sequence"/>
</dbReference>